<feature type="transmembrane region" description="Helical" evidence="6">
    <location>
        <begin position="175"/>
        <end position="195"/>
    </location>
</feature>
<dbReference type="AlphaFoldDB" id="A0A1F5R0X5"/>
<evidence type="ECO:0000256" key="4">
    <source>
        <dbReference type="ARBA" id="ARBA00022989"/>
    </source>
</evidence>
<evidence type="ECO:0008006" key="9">
    <source>
        <dbReference type="Google" id="ProtNLM"/>
    </source>
</evidence>
<feature type="transmembrane region" description="Helical" evidence="6">
    <location>
        <begin position="283"/>
        <end position="303"/>
    </location>
</feature>
<evidence type="ECO:0000256" key="6">
    <source>
        <dbReference type="SAM" id="Phobius"/>
    </source>
</evidence>
<organism evidence="7 8">
    <name type="scientific">Candidatus Edwardsbacteria bacterium GWF2_54_11</name>
    <dbReference type="NCBI Taxonomy" id="1817851"/>
    <lineage>
        <taxon>Bacteria</taxon>
        <taxon>Candidatus Edwardsiibacteriota</taxon>
    </lineage>
</organism>
<dbReference type="GO" id="GO:0005886">
    <property type="term" value="C:plasma membrane"/>
    <property type="evidence" value="ECO:0007669"/>
    <property type="project" value="UniProtKB-SubCell"/>
</dbReference>
<feature type="transmembrane region" description="Helical" evidence="6">
    <location>
        <begin position="144"/>
        <end position="163"/>
    </location>
</feature>
<evidence type="ECO:0000256" key="3">
    <source>
        <dbReference type="ARBA" id="ARBA00022692"/>
    </source>
</evidence>
<dbReference type="Proteomes" id="UP000177230">
    <property type="component" value="Unassembled WGS sequence"/>
</dbReference>
<keyword evidence="4 6" id="KW-1133">Transmembrane helix</keyword>
<protein>
    <recommendedName>
        <fullName evidence="9">Polysaccharide biosynthesis protein C-terminal domain-containing protein</fullName>
    </recommendedName>
</protein>
<comment type="subcellular location">
    <subcellularLocation>
        <location evidence="1">Cell membrane</location>
        <topology evidence="1">Multi-pass membrane protein</topology>
    </subcellularLocation>
</comment>
<reference evidence="7 8" key="1">
    <citation type="journal article" date="2016" name="Nat. Commun.">
        <title>Thousands of microbial genomes shed light on interconnected biogeochemical processes in an aquifer system.</title>
        <authorList>
            <person name="Anantharaman K."/>
            <person name="Brown C.T."/>
            <person name="Hug L.A."/>
            <person name="Sharon I."/>
            <person name="Castelle C.J."/>
            <person name="Probst A.J."/>
            <person name="Thomas B.C."/>
            <person name="Singh A."/>
            <person name="Wilkins M.J."/>
            <person name="Karaoz U."/>
            <person name="Brodie E.L."/>
            <person name="Williams K.H."/>
            <person name="Hubbard S.S."/>
            <person name="Banfield J.F."/>
        </authorList>
    </citation>
    <scope>NUCLEOTIDE SEQUENCE [LARGE SCALE GENOMIC DNA]</scope>
</reference>
<feature type="transmembrane region" description="Helical" evidence="6">
    <location>
        <begin position="113"/>
        <end position="132"/>
    </location>
</feature>
<dbReference type="PANTHER" id="PTHR30250:SF11">
    <property type="entry name" value="O-ANTIGEN TRANSPORTER-RELATED"/>
    <property type="match status" value="1"/>
</dbReference>
<feature type="transmembrane region" description="Helical" evidence="6">
    <location>
        <begin position="12"/>
        <end position="34"/>
    </location>
</feature>
<feature type="transmembrane region" description="Helical" evidence="6">
    <location>
        <begin position="349"/>
        <end position="369"/>
    </location>
</feature>
<dbReference type="EMBL" id="MFFM01000048">
    <property type="protein sequence ID" value="OGF08124.1"/>
    <property type="molecule type" value="Genomic_DNA"/>
</dbReference>
<keyword evidence="2" id="KW-1003">Cell membrane</keyword>
<dbReference type="InterPro" id="IPR050833">
    <property type="entry name" value="Poly_Biosynth_Transport"/>
</dbReference>
<evidence type="ECO:0000313" key="8">
    <source>
        <dbReference type="Proteomes" id="UP000177230"/>
    </source>
</evidence>
<keyword evidence="3 6" id="KW-0812">Transmembrane</keyword>
<dbReference type="PANTHER" id="PTHR30250">
    <property type="entry name" value="PST FAMILY PREDICTED COLANIC ACID TRANSPORTER"/>
    <property type="match status" value="1"/>
</dbReference>
<gene>
    <name evidence="7" type="ORF">A2024_08060</name>
</gene>
<sequence length="404" mass="45288">MMIFPKHRAEQFLYSFFPVVLPLASGFIIHLLMARSILPQVYAIIPQALALVSLATTIAYFINHDVAAREIAIAEDPRRTTVAFFMGRIIFTLAGAIVCILAAFLIYGSAIKTTAIFLMWFVVNIGITENLGQAWRSNGQYKNASLLYLINFLLLSAGIIYIYHHQATPRKLAVVLLLSAVTAAAFFAGSIISYLKRPDLAVLKKILKKSLPIALAGIALFVSNWFGVVYLTAAGISQDLTYYFLAGKFAGAHLILILILYFAYIPVLSKMDPARLEKVFKRWLWSVLLYLVLSSLAVIYILLPLITKFWGSEYQKVQAYYLNYIPWIFFACTSYYTGMFIYARGLVSIIGKFQIILAVLTVFMIILGYSKWGTISLPLAESGAMLMAGVVQYILWQSDRHNIT</sequence>
<keyword evidence="5 6" id="KW-0472">Membrane</keyword>
<proteinExistence type="predicted"/>
<accession>A0A1F5R0X5</accession>
<evidence type="ECO:0000256" key="5">
    <source>
        <dbReference type="ARBA" id="ARBA00023136"/>
    </source>
</evidence>
<name>A0A1F5R0X5_9BACT</name>
<comment type="caution">
    <text evidence="7">The sequence shown here is derived from an EMBL/GenBank/DDBJ whole genome shotgun (WGS) entry which is preliminary data.</text>
</comment>
<feature type="transmembrane region" description="Helical" evidence="6">
    <location>
        <begin position="375"/>
        <end position="396"/>
    </location>
</feature>
<feature type="transmembrane region" description="Helical" evidence="6">
    <location>
        <begin position="242"/>
        <end position="263"/>
    </location>
</feature>
<feature type="transmembrane region" description="Helical" evidence="6">
    <location>
        <begin position="323"/>
        <end position="342"/>
    </location>
</feature>
<feature type="transmembrane region" description="Helical" evidence="6">
    <location>
        <begin position="215"/>
        <end position="236"/>
    </location>
</feature>
<feature type="transmembrane region" description="Helical" evidence="6">
    <location>
        <begin position="82"/>
        <end position="107"/>
    </location>
</feature>
<evidence type="ECO:0000256" key="2">
    <source>
        <dbReference type="ARBA" id="ARBA00022475"/>
    </source>
</evidence>
<evidence type="ECO:0000256" key="1">
    <source>
        <dbReference type="ARBA" id="ARBA00004651"/>
    </source>
</evidence>
<feature type="transmembrane region" description="Helical" evidence="6">
    <location>
        <begin position="40"/>
        <end position="62"/>
    </location>
</feature>
<evidence type="ECO:0000313" key="7">
    <source>
        <dbReference type="EMBL" id="OGF08124.1"/>
    </source>
</evidence>